<dbReference type="EMBL" id="MU864351">
    <property type="protein sequence ID" value="KAK4193404.1"/>
    <property type="molecule type" value="Genomic_DNA"/>
</dbReference>
<comment type="caution">
    <text evidence="2">The sequence shown here is derived from an EMBL/GenBank/DDBJ whole genome shotgun (WGS) entry which is preliminary data.</text>
</comment>
<feature type="region of interest" description="Disordered" evidence="1">
    <location>
        <begin position="59"/>
        <end position="132"/>
    </location>
</feature>
<dbReference type="PANTHER" id="PTHR46603:SF1">
    <property type="entry name" value="ABSCISSION_NOCUT CHECKPOINT REGULATOR"/>
    <property type="match status" value="1"/>
</dbReference>
<reference evidence="2" key="2">
    <citation type="submission" date="2023-05" db="EMBL/GenBank/DDBJ databases">
        <authorList>
            <consortium name="Lawrence Berkeley National Laboratory"/>
            <person name="Steindorff A."/>
            <person name="Hensen N."/>
            <person name="Bonometti L."/>
            <person name="Westerberg I."/>
            <person name="Brannstrom I.O."/>
            <person name="Guillou S."/>
            <person name="Cros-Aarteil S."/>
            <person name="Calhoun S."/>
            <person name="Haridas S."/>
            <person name="Kuo A."/>
            <person name="Mondo S."/>
            <person name="Pangilinan J."/>
            <person name="Riley R."/>
            <person name="Labutti K."/>
            <person name="Andreopoulos B."/>
            <person name="Lipzen A."/>
            <person name="Chen C."/>
            <person name="Yanf M."/>
            <person name="Daum C."/>
            <person name="Ng V."/>
            <person name="Clum A."/>
            <person name="Ohm R."/>
            <person name="Martin F."/>
            <person name="Silar P."/>
            <person name="Natvig D."/>
            <person name="Lalanne C."/>
            <person name="Gautier V."/>
            <person name="Ament-Velasquez S.L."/>
            <person name="Kruys A."/>
            <person name="Hutchinson M.I."/>
            <person name="Powell A.J."/>
            <person name="Barry K."/>
            <person name="Miller A.N."/>
            <person name="Grigoriev I.V."/>
            <person name="Debuchy R."/>
            <person name="Gladieux P."/>
            <person name="Thoren M.H."/>
            <person name="Johannesson H."/>
        </authorList>
    </citation>
    <scope>NUCLEOTIDE SEQUENCE</scope>
    <source>
        <strain evidence="2">PSN309</strain>
    </source>
</reference>
<dbReference type="Proteomes" id="UP001302126">
    <property type="component" value="Unassembled WGS sequence"/>
</dbReference>
<dbReference type="PANTHER" id="PTHR46603">
    <property type="entry name" value="ABSCISSION/NOCUT CHECKPOINT REGULATOR"/>
    <property type="match status" value="1"/>
</dbReference>
<evidence type="ECO:0000256" key="1">
    <source>
        <dbReference type="SAM" id="MobiDB-lite"/>
    </source>
</evidence>
<dbReference type="AlphaFoldDB" id="A0AAN7ANN1"/>
<feature type="compositionally biased region" description="Low complexity" evidence="1">
    <location>
        <begin position="244"/>
        <end position="262"/>
    </location>
</feature>
<keyword evidence="3" id="KW-1185">Reference proteome</keyword>
<protein>
    <submittedName>
        <fullName evidence="2">Abscission/NoCut checkpoint regulator</fullName>
    </submittedName>
</protein>
<feature type="compositionally biased region" description="Basic and acidic residues" evidence="1">
    <location>
        <begin position="207"/>
        <end position="216"/>
    </location>
</feature>
<dbReference type="SUPFAM" id="SSF57845">
    <property type="entry name" value="B-box zinc-binding domain"/>
    <property type="match status" value="1"/>
</dbReference>
<organism evidence="2 3">
    <name type="scientific">Podospora australis</name>
    <dbReference type="NCBI Taxonomy" id="1536484"/>
    <lineage>
        <taxon>Eukaryota</taxon>
        <taxon>Fungi</taxon>
        <taxon>Dikarya</taxon>
        <taxon>Ascomycota</taxon>
        <taxon>Pezizomycotina</taxon>
        <taxon>Sordariomycetes</taxon>
        <taxon>Sordariomycetidae</taxon>
        <taxon>Sordariales</taxon>
        <taxon>Podosporaceae</taxon>
        <taxon>Podospora</taxon>
    </lineage>
</organism>
<name>A0AAN7ANN1_9PEZI</name>
<accession>A0AAN7ANN1</accession>
<reference evidence="2" key="1">
    <citation type="journal article" date="2023" name="Mol. Phylogenet. Evol.">
        <title>Genome-scale phylogeny and comparative genomics of the fungal order Sordariales.</title>
        <authorList>
            <person name="Hensen N."/>
            <person name="Bonometti L."/>
            <person name="Westerberg I."/>
            <person name="Brannstrom I.O."/>
            <person name="Guillou S."/>
            <person name="Cros-Aarteil S."/>
            <person name="Calhoun S."/>
            <person name="Haridas S."/>
            <person name="Kuo A."/>
            <person name="Mondo S."/>
            <person name="Pangilinan J."/>
            <person name="Riley R."/>
            <person name="LaButti K."/>
            <person name="Andreopoulos B."/>
            <person name="Lipzen A."/>
            <person name="Chen C."/>
            <person name="Yan M."/>
            <person name="Daum C."/>
            <person name="Ng V."/>
            <person name="Clum A."/>
            <person name="Steindorff A."/>
            <person name="Ohm R.A."/>
            <person name="Martin F."/>
            <person name="Silar P."/>
            <person name="Natvig D.O."/>
            <person name="Lalanne C."/>
            <person name="Gautier V."/>
            <person name="Ament-Velasquez S.L."/>
            <person name="Kruys A."/>
            <person name="Hutchinson M.I."/>
            <person name="Powell A.J."/>
            <person name="Barry K."/>
            <person name="Miller A.N."/>
            <person name="Grigoriev I.V."/>
            <person name="Debuchy R."/>
            <person name="Gladieux P."/>
            <person name="Hiltunen Thoren M."/>
            <person name="Johannesson H."/>
        </authorList>
    </citation>
    <scope>NUCLEOTIDE SEQUENCE</scope>
    <source>
        <strain evidence="2">PSN309</strain>
    </source>
</reference>
<feature type="compositionally biased region" description="Acidic residues" evidence="1">
    <location>
        <begin position="184"/>
        <end position="198"/>
    </location>
</feature>
<feature type="compositionally biased region" description="Low complexity" evidence="1">
    <location>
        <begin position="62"/>
        <end position="71"/>
    </location>
</feature>
<dbReference type="CDD" id="cd19817">
    <property type="entry name" value="Bbox1_ANCHR-like"/>
    <property type="match status" value="1"/>
</dbReference>
<dbReference type="Pfam" id="PF22586">
    <property type="entry name" value="ANCHR-like_BBOX"/>
    <property type="match status" value="1"/>
</dbReference>
<evidence type="ECO:0000313" key="2">
    <source>
        <dbReference type="EMBL" id="KAK4193404.1"/>
    </source>
</evidence>
<feature type="compositionally biased region" description="Basic and acidic residues" evidence="1">
    <location>
        <begin position="82"/>
        <end position="91"/>
    </location>
</feature>
<feature type="region of interest" description="Disordered" evidence="1">
    <location>
        <begin position="174"/>
        <end position="265"/>
    </location>
</feature>
<evidence type="ECO:0000313" key="3">
    <source>
        <dbReference type="Proteomes" id="UP001302126"/>
    </source>
</evidence>
<gene>
    <name evidence="2" type="ORF">QBC35DRAFT_105191</name>
</gene>
<proteinExistence type="predicted"/>
<dbReference type="InterPro" id="IPR044553">
    <property type="entry name" value="Bbox1_ANCHR"/>
</dbReference>
<sequence length="390" mass="42036">MAAPRRPNDQSLLDRLNALKPTSVTLDSSTNTAAATVSVGGQTGDDQPLSREDALTERLRSLRNASSSAVSPQPQGNVAPNPKEKVGKDDQALSPSSSASSNTPKAPVKGITTTAMEQPKSPYAFEEGADVDYDDQAVDDYLAALGEEDISAYTAADHEEDDKVTDKKVADLLEKLQKAIPPGEDTDPEAEDDDDSDGEYMTRASKKILDQARDEISLLSPTETVGGEENGDNQRKSPPDNASNPTDQKSNDNNNNPLSLPTVPTALVDPVDEDQDFETDISARLAGLRGIGPVDSFGLPAAPTFRPEDRTGTTGLLKTKYTDDDQENWCTVCLEDATIRCVGCDNDAYCGRCWREMHVGPRAGYDERGHQWVKFSPSRGGEGRFSPPPY</sequence>